<sequence>MIDQPMSLQEGIEFLLDKEQLPAEWDAKEWSAQEDDIKLRAFFSSRVENARFLDRAQGLIFDYLTKVRDEVTLPDGTKTTVLRVGGRADFVRLMREFMIEEGMATEEEMWNTEQSDITDIKSEARLRLIFDTNVRQAYGYGKWKQGQSPEVKAAYPAARLIRERGVSKPRPRHQANLGEIRHKDDPWWAQEMNDPKIGGFAVPWGPYGFNSGVDQEDVPLEEWEKLLAKRNTPPPPESPQPEPGLNNGLSASTSKMDPEIKRRLLAELRATGEERARIIEDNDRFYLMLAHD</sequence>
<proteinExistence type="predicted"/>
<gene>
    <name evidence="2" type="ORF">JIN85_19495</name>
</gene>
<dbReference type="AlphaFoldDB" id="A0A934SAV7"/>
<feature type="region of interest" description="Disordered" evidence="1">
    <location>
        <begin position="229"/>
        <end position="258"/>
    </location>
</feature>
<comment type="caution">
    <text evidence="2">The sequence shown here is derived from an EMBL/GenBank/DDBJ whole genome shotgun (WGS) entry which is preliminary data.</text>
</comment>
<dbReference type="EMBL" id="JAENIJ010000064">
    <property type="protein sequence ID" value="MBK1884610.1"/>
    <property type="molecule type" value="Genomic_DNA"/>
</dbReference>
<evidence type="ECO:0000256" key="1">
    <source>
        <dbReference type="SAM" id="MobiDB-lite"/>
    </source>
</evidence>
<evidence type="ECO:0000313" key="3">
    <source>
        <dbReference type="Proteomes" id="UP000603141"/>
    </source>
</evidence>
<dbReference type="Proteomes" id="UP000603141">
    <property type="component" value="Unassembled WGS sequence"/>
</dbReference>
<feature type="compositionally biased region" description="Pro residues" evidence="1">
    <location>
        <begin position="232"/>
        <end position="242"/>
    </location>
</feature>
<protein>
    <submittedName>
        <fullName evidence="2">Uncharacterized protein</fullName>
    </submittedName>
</protein>
<reference evidence="2" key="1">
    <citation type="submission" date="2021-01" db="EMBL/GenBank/DDBJ databases">
        <title>Modified the classification status of verrucomicrobia.</title>
        <authorList>
            <person name="Feng X."/>
        </authorList>
    </citation>
    <scope>NUCLEOTIDE SEQUENCE</scope>
    <source>
        <strain evidence="2">KCTC 22041</strain>
    </source>
</reference>
<name>A0A934SAV7_9BACT</name>
<keyword evidence="3" id="KW-1185">Reference proteome</keyword>
<organism evidence="2 3">
    <name type="scientific">Luteolibacter pohnpeiensis</name>
    <dbReference type="NCBI Taxonomy" id="454153"/>
    <lineage>
        <taxon>Bacteria</taxon>
        <taxon>Pseudomonadati</taxon>
        <taxon>Verrucomicrobiota</taxon>
        <taxon>Verrucomicrobiia</taxon>
        <taxon>Verrucomicrobiales</taxon>
        <taxon>Verrucomicrobiaceae</taxon>
        <taxon>Luteolibacter</taxon>
    </lineage>
</organism>
<accession>A0A934SAV7</accession>
<evidence type="ECO:0000313" key="2">
    <source>
        <dbReference type="EMBL" id="MBK1884610.1"/>
    </source>
</evidence>